<name>A0A085W7C1_9BACT</name>
<evidence type="ECO:0000313" key="3">
    <source>
        <dbReference type="Proteomes" id="UP000028725"/>
    </source>
</evidence>
<dbReference type="STRING" id="394096.DB31_2702"/>
<comment type="caution">
    <text evidence="2">The sequence shown here is derived from an EMBL/GenBank/DDBJ whole genome shotgun (WGS) entry which is preliminary data.</text>
</comment>
<dbReference type="PRINTS" id="PR00111">
    <property type="entry name" value="ABHYDROLASE"/>
</dbReference>
<evidence type="ECO:0000259" key="1">
    <source>
        <dbReference type="Pfam" id="PF00561"/>
    </source>
</evidence>
<organism evidence="2 3">
    <name type="scientific">Hyalangium minutum</name>
    <dbReference type="NCBI Taxonomy" id="394096"/>
    <lineage>
        <taxon>Bacteria</taxon>
        <taxon>Pseudomonadati</taxon>
        <taxon>Myxococcota</taxon>
        <taxon>Myxococcia</taxon>
        <taxon>Myxococcales</taxon>
        <taxon>Cystobacterineae</taxon>
        <taxon>Archangiaceae</taxon>
        <taxon>Hyalangium</taxon>
    </lineage>
</organism>
<accession>A0A085W7C1</accession>
<dbReference type="Pfam" id="PF00561">
    <property type="entry name" value="Abhydrolase_1"/>
    <property type="match status" value="1"/>
</dbReference>
<dbReference type="GO" id="GO:0016787">
    <property type="term" value="F:hydrolase activity"/>
    <property type="evidence" value="ECO:0007669"/>
    <property type="project" value="UniProtKB-KW"/>
</dbReference>
<feature type="domain" description="AB hydrolase-1" evidence="1">
    <location>
        <begin position="44"/>
        <end position="270"/>
    </location>
</feature>
<dbReference type="AlphaFoldDB" id="A0A085W7C1"/>
<gene>
    <name evidence="2" type="ORF">DB31_2702</name>
</gene>
<keyword evidence="3" id="KW-1185">Reference proteome</keyword>
<dbReference type="SUPFAM" id="SSF53474">
    <property type="entry name" value="alpha/beta-Hydrolases"/>
    <property type="match status" value="1"/>
</dbReference>
<dbReference type="OrthoDB" id="9808398at2"/>
<keyword evidence="2" id="KW-0378">Hydrolase</keyword>
<protein>
    <submittedName>
        <fullName evidence="2">Hydrolase, alpha/beta fold family protein</fullName>
    </submittedName>
</protein>
<sequence>MDLLGGVQKVMRHMLVARGVESKVVSVAGQSVHMYELKGQGKGPPVVLVHGLGGSANGFAKLFFGLAKRFSRVLAVDLPGHGFSAEYCGGPVCVRGQFDVLRLWCEQVVREPAFVVGNSLGGAMSVKLAGDHPELVKALGLVAPAGAALAPEALDALLSSFDIKTAAEARLLMGRLFHKPPLPVMLFAGELRKFYGTATVQALAAEARATRESLAPEVLKSLKMPVLLVWGGSERLLPAETLDYYRSHLPSHAQVRVVEGFGHIPQVERPEELASQLVRFADEAGL</sequence>
<dbReference type="InterPro" id="IPR000639">
    <property type="entry name" value="Epox_hydrolase-like"/>
</dbReference>
<dbReference type="InterPro" id="IPR029058">
    <property type="entry name" value="AB_hydrolase_fold"/>
</dbReference>
<dbReference type="PANTHER" id="PTHR43689">
    <property type="entry name" value="HYDROLASE"/>
    <property type="match status" value="1"/>
</dbReference>
<dbReference type="PANTHER" id="PTHR43689:SF8">
    <property type="entry name" value="ALPHA_BETA-HYDROLASES SUPERFAMILY PROTEIN"/>
    <property type="match status" value="1"/>
</dbReference>
<proteinExistence type="predicted"/>
<dbReference type="InterPro" id="IPR000073">
    <property type="entry name" value="AB_hydrolase_1"/>
</dbReference>
<dbReference type="Proteomes" id="UP000028725">
    <property type="component" value="Unassembled WGS sequence"/>
</dbReference>
<reference evidence="2 3" key="1">
    <citation type="submission" date="2014-04" db="EMBL/GenBank/DDBJ databases">
        <title>Genome assembly of Hyalangium minutum DSM 14724.</title>
        <authorList>
            <person name="Sharma G."/>
            <person name="Subramanian S."/>
        </authorList>
    </citation>
    <scope>NUCLEOTIDE SEQUENCE [LARGE SCALE GENOMIC DNA]</scope>
    <source>
        <strain evidence="2 3">DSM 14724</strain>
    </source>
</reference>
<dbReference type="RefSeq" id="WP_044195979.1">
    <property type="nucleotide sequence ID" value="NZ_JMCB01000017.1"/>
</dbReference>
<dbReference type="PRINTS" id="PR00412">
    <property type="entry name" value="EPOXHYDRLASE"/>
</dbReference>
<evidence type="ECO:0000313" key="2">
    <source>
        <dbReference type="EMBL" id="KFE63584.1"/>
    </source>
</evidence>
<dbReference type="Gene3D" id="3.40.50.1820">
    <property type="entry name" value="alpha/beta hydrolase"/>
    <property type="match status" value="1"/>
</dbReference>
<dbReference type="PATRIC" id="fig|394096.3.peg.7033"/>
<dbReference type="EMBL" id="JMCB01000017">
    <property type="protein sequence ID" value="KFE63584.1"/>
    <property type="molecule type" value="Genomic_DNA"/>
</dbReference>